<dbReference type="CDD" id="cd00564">
    <property type="entry name" value="TMP_TenI"/>
    <property type="match status" value="1"/>
</dbReference>
<dbReference type="GO" id="GO:0009228">
    <property type="term" value="P:thiamine biosynthetic process"/>
    <property type="evidence" value="ECO:0007669"/>
    <property type="project" value="UniProtKB-KW"/>
</dbReference>
<evidence type="ECO:0000256" key="10">
    <source>
        <dbReference type="RuleBase" id="RU003826"/>
    </source>
</evidence>
<dbReference type="EMBL" id="JXRP01000006">
    <property type="protein sequence ID" value="KIL52073.1"/>
    <property type="molecule type" value="Genomic_DNA"/>
</dbReference>
<feature type="binding site" evidence="9">
    <location>
        <position position="94"/>
    </location>
    <ligand>
        <name>Mg(2+)</name>
        <dbReference type="ChEBI" id="CHEBI:18420"/>
    </ligand>
</feature>
<evidence type="ECO:0000313" key="14">
    <source>
        <dbReference type="Proteomes" id="UP000031938"/>
    </source>
</evidence>
<keyword evidence="4 9" id="KW-0460">Magnesium</keyword>
<comment type="pathway">
    <text evidence="1 9 11">Cofactor biosynthesis; thiamine diphosphate biosynthesis; thiamine phosphate from 4-amino-2-methyl-5-diphosphomethylpyrimidine and 4-methyl-5-(2-phosphoethyl)-thiazole: step 1/1.</text>
</comment>
<dbReference type="Pfam" id="PF02581">
    <property type="entry name" value="TMP-TENI"/>
    <property type="match status" value="1"/>
</dbReference>
<dbReference type="Gene3D" id="3.20.20.70">
    <property type="entry name" value="Aldolase class I"/>
    <property type="match status" value="1"/>
</dbReference>
<dbReference type="PATRIC" id="fig|889306.3.peg.445"/>
<evidence type="ECO:0000256" key="9">
    <source>
        <dbReference type="HAMAP-Rule" id="MF_00097"/>
    </source>
</evidence>
<dbReference type="GO" id="GO:0000287">
    <property type="term" value="F:magnesium ion binding"/>
    <property type="evidence" value="ECO:0007669"/>
    <property type="project" value="UniProtKB-UniRule"/>
</dbReference>
<dbReference type="NCBIfam" id="TIGR00693">
    <property type="entry name" value="thiE"/>
    <property type="match status" value="1"/>
</dbReference>
<evidence type="ECO:0000313" key="13">
    <source>
        <dbReference type="EMBL" id="KIL52073.1"/>
    </source>
</evidence>
<feature type="binding site" evidence="9">
    <location>
        <position position="75"/>
    </location>
    <ligand>
        <name>Mg(2+)</name>
        <dbReference type="ChEBI" id="CHEBI:18420"/>
    </ligand>
</feature>
<dbReference type="EC" id="2.5.1.3" evidence="9"/>
<dbReference type="InterPro" id="IPR022998">
    <property type="entry name" value="ThiamineP_synth_TenI"/>
</dbReference>
<accession>A0A0C2W7T0</accession>
<comment type="function">
    <text evidence="9">Condenses 4-methyl-5-(beta-hydroxyethyl)thiazole monophosphate (THZ-P) and 2-methyl-4-amino-5-hydroxymethyl pyrimidine pyrophosphate (HMP-PP) to form thiamine monophosphate (TMP).</text>
</comment>
<keyword evidence="3 9" id="KW-0479">Metal-binding</keyword>
<evidence type="ECO:0000256" key="1">
    <source>
        <dbReference type="ARBA" id="ARBA00005165"/>
    </source>
</evidence>
<feature type="binding site" evidence="9">
    <location>
        <begin position="138"/>
        <end position="140"/>
    </location>
    <ligand>
        <name>2-[(2R,5Z)-2-carboxy-4-methylthiazol-5(2H)-ylidene]ethyl phosphate</name>
        <dbReference type="ChEBI" id="CHEBI:62899"/>
    </ligand>
</feature>
<dbReference type="PANTHER" id="PTHR20857">
    <property type="entry name" value="THIAMINE-PHOSPHATE PYROPHOSPHORYLASE"/>
    <property type="match status" value="1"/>
</dbReference>
<dbReference type="InterPro" id="IPR036206">
    <property type="entry name" value="ThiamineP_synth_sf"/>
</dbReference>
<dbReference type="GO" id="GO:0009229">
    <property type="term" value="P:thiamine diphosphate biosynthetic process"/>
    <property type="evidence" value="ECO:0007669"/>
    <property type="project" value="UniProtKB-UniRule"/>
</dbReference>
<evidence type="ECO:0000256" key="6">
    <source>
        <dbReference type="ARBA" id="ARBA00047334"/>
    </source>
</evidence>
<dbReference type="InterPro" id="IPR034291">
    <property type="entry name" value="TMP_synthase"/>
</dbReference>
<evidence type="ECO:0000256" key="11">
    <source>
        <dbReference type="RuleBase" id="RU004253"/>
    </source>
</evidence>
<dbReference type="UniPathway" id="UPA00060">
    <property type="reaction ID" value="UER00141"/>
</dbReference>
<evidence type="ECO:0000256" key="4">
    <source>
        <dbReference type="ARBA" id="ARBA00022842"/>
    </source>
</evidence>
<keyword evidence="2 9" id="KW-0808">Transferase</keyword>
<dbReference type="GO" id="GO:0004789">
    <property type="term" value="F:thiamine-phosphate diphosphorylase activity"/>
    <property type="evidence" value="ECO:0007669"/>
    <property type="project" value="UniProtKB-UniRule"/>
</dbReference>
<dbReference type="RefSeq" id="WP_041085864.1">
    <property type="nucleotide sequence ID" value="NZ_JXRP01000006.1"/>
</dbReference>
<feature type="binding site" evidence="9">
    <location>
        <begin position="39"/>
        <end position="43"/>
    </location>
    <ligand>
        <name>4-amino-2-methyl-5-(diphosphooxymethyl)pyrimidine</name>
        <dbReference type="ChEBI" id="CHEBI:57841"/>
    </ligand>
</feature>
<dbReference type="Proteomes" id="UP000031938">
    <property type="component" value="Unassembled WGS sequence"/>
</dbReference>
<comment type="similarity">
    <text evidence="9 10">Belongs to the thiamine-phosphate synthase family.</text>
</comment>
<proteinExistence type="inferred from homology"/>
<feature type="binding site" evidence="9">
    <location>
        <position position="112"/>
    </location>
    <ligand>
        <name>4-amino-2-methyl-5-(diphosphooxymethyl)pyrimidine</name>
        <dbReference type="ChEBI" id="CHEBI:57841"/>
    </ligand>
</feature>
<evidence type="ECO:0000256" key="2">
    <source>
        <dbReference type="ARBA" id="ARBA00022679"/>
    </source>
</evidence>
<evidence type="ECO:0000259" key="12">
    <source>
        <dbReference type="Pfam" id="PF02581"/>
    </source>
</evidence>
<feature type="binding site" evidence="9">
    <location>
        <position position="141"/>
    </location>
    <ligand>
        <name>4-amino-2-methyl-5-(diphosphooxymethyl)pyrimidine</name>
        <dbReference type="ChEBI" id="CHEBI:57841"/>
    </ligand>
</feature>
<comment type="cofactor">
    <cofactor evidence="9">
        <name>Mg(2+)</name>
        <dbReference type="ChEBI" id="CHEBI:18420"/>
    </cofactor>
    <text evidence="9">Binds 1 Mg(2+) ion per subunit.</text>
</comment>
<keyword evidence="14" id="KW-1185">Reference proteome</keyword>
<feature type="domain" description="Thiamine phosphate synthase/TenI" evidence="12">
    <location>
        <begin position="10"/>
        <end position="193"/>
    </location>
</feature>
<comment type="catalytic activity">
    <reaction evidence="7 9 10">
        <text>2-(2-carboxy-4-methylthiazol-5-yl)ethyl phosphate + 4-amino-2-methyl-5-(diphosphooxymethyl)pyrimidine + 2 H(+) = thiamine phosphate + CO2 + diphosphate</text>
        <dbReference type="Rhea" id="RHEA:47848"/>
        <dbReference type="ChEBI" id="CHEBI:15378"/>
        <dbReference type="ChEBI" id="CHEBI:16526"/>
        <dbReference type="ChEBI" id="CHEBI:33019"/>
        <dbReference type="ChEBI" id="CHEBI:37575"/>
        <dbReference type="ChEBI" id="CHEBI:57841"/>
        <dbReference type="ChEBI" id="CHEBI:62890"/>
        <dbReference type="EC" id="2.5.1.3"/>
    </reaction>
</comment>
<dbReference type="GO" id="GO:0005737">
    <property type="term" value="C:cytoplasm"/>
    <property type="evidence" value="ECO:0007669"/>
    <property type="project" value="TreeGrafter"/>
</dbReference>
<dbReference type="FunFam" id="3.20.20.70:FF:000096">
    <property type="entry name" value="Thiamine-phosphate synthase"/>
    <property type="match status" value="1"/>
</dbReference>
<sequence length="211" mass="22729">MTKIKDQLGLYFIMGSQNCLHDPIWTLEEAIQGGITCFQFREKGTGSFQGQEKLELAKALQSLCQKNKLPFIVNDDLDLADQLGVDGVHVGQDDEHISIVRKAFPKAILGLSVSRADEGLAVSETEVDYLGIGPIYSTSTKEDAKHAIGPEAVRLLQQAVPAIPRVAIGGINQEHVTELMQSGADGVAVISAISQANDPRSAARAFVSKLF</sequence>
<dbReference type="PANTHER" id="PTHR20857:SF15">
    <property type="entry name" value="THIAMINE-PHOSPHATE SYNTHASE"/>
    <property type="match status" value="1"/>
</dbReference>
<gene>
    <name evidence="9" type="primary">thiE</name>
    <name evidence="13" type="ORF">KP78_04430</name>
</gene>
<dbReference type="OrthoDB" id="9812206at2"/>
<organism evidence="13 14">
    <name type="scientific">Jeotgalibacillus soli</name>
    <dbReference type="NCBI Taxonomy" id="889306"/>
    <lineage>
        <taxon>Bacteria</taxon>
        <taxon>Bacillati</taxon>
        <taxon>Bacillota</taxon>
        <taxon>Bacilli</taxon>
        <taxon>Bacillales</taxon>
        <taxon>Caryophanaceae</taxon>
        <taxon>Jeotgalibacillus</taxon>
    </lineage>
</organism>
<dbReference type="STRING" id="889306.KP78_04430"/>
<dbReference type="HAMAP" id="MF_00097">
    <property type="entry name" value="TMP_synthase"/>
    <property type="match status" value="1"/>
</dbReference>
<keyword evidence="5 9" id="KW-0784">Thiamine biosynthesis</keyword>
<feature type="binding site" evidence="9">
    <location>
        <position position="74"/>
    </location>
    <ligand>
        <name>4-amino-2-methyl-5-(diphosphooxymethyl)pyrimidine</name>
        <dbReference type="ChEBI" id="CHEBI:57841"/>
    </ligand>
</feature>
<feature type="binding site" evidence="9">
    <location>
        <position position="170"/>
    </location>
    <ligand>
        <name>2-[(2R,5Z)-2-carboxy-4-methylthiazol-5(2H)-ylidene]ethyl phosphate</name>
        <dbReference type="ChEBI" id="CHEBI:62899"/>
    </ligand>
</feature>
<reference evidence="13 14" key="1">
    <citation type="submission" date="2015-01" db="EMBL/GenBank/DDBJ databases">
        <title>Genome sequencing of Jeotgalibacillus soli.</title>
        <authorList>
            <person name="Goh K.M."/>
            <person name="Chan K.-G."/>
            <person name="Yaakop A.S."/>
            <person name="Ee R."/>
            <person name="Gan H.M."/>
            <person name="Chan C.S."/>
        </authorList>
    </citation>
    <scope>NUCLEOTIDE SEQUENCE [LARGE SCALE GENOMIC DNA]</scope>
    <source>
        <strain evidence="13 14">P9</strain>
    </source>
</reference>
<protein>
    <recommendedName>
        <fullName evidence="9">Thiamine-phosphate synthase</fullName>
        <shortName evidence="9">TP synthase</shortName>
        <shortName evidence="9">TPS</shortName>
        <ecNumber evidence="9">2.5.1.3</ecNumber>
    </recommendedName>
    <alternativeName>
        <fullName evidence="9">Thiamine-phosphate pyrophosphorylase</fullName>
        <shortName evidence="9">TMP pyrophosphorylase</shortName>
        <shortName evidence="9">TMP-PPase</shortName>
    </alternativeName>
</protein>
<dbReference type="InterPro" id="IPR013785">
    <property type="entry name" value="Aldolase_TIM"/>
</dbReference>
<evidence type="ECO:0000256" key="7">
    <source>
        <dbReference type="ARBA" id="ARBA00047851"/>
    </source>
</evidence>
<feature type="binding site" evidence="9">
    <location>
        <begin position="190"/>
        <end position="191"/>
    </location>
    <ligand>
        <name>2-[(2R,5Z)-2-carboxy-4-methylthiazol-5(2H)-ylidene]ethyl phosphate</name>
        <dbReference type="ChEBI" id="CHEBI:62899"/>
    </ligand>
</feature>
<comment type="caution">
    <text evidence="13">The sequence shown here is derived from an EMBL/GenBank/DDBJ whole genome shotgun (WGS) entry which is preliminary data.</text>
</comment>
<evidence type="ECO:0000256" key="3">
    <source>
        <dbReference type="ARBA" id="ARBA00022723"/>
    </source>
</evidence>
<name>A0A0C2W7T0_9BACL</name>
<dbReference type="SUPFAM" id="SSF51391">
    <property type="entry name" value="Thiamin phosphate synthase"/>
    <property type="match status" value="1"/>
</dbReference>
<comment type="catalytic activity">
    <reaction evidence="6 9 10">
        <text>4-methyl-5-(2-phosphooxyethyl)-thiazole + 4-amino-2-methyl-5-(diphosphooxymethyl)pyrimidine + H(+) = thiamine phosphate + diphosphate</text>
        <dbReference type="Rhea" id="RHEA:22328"/>
        <dbReference type="ChEBI" id="CHEBI:15378"/>
        <dbReference type="ChEBI" id="CHEBI:33019"/>
        <dbReference type="ChEBI" id="CHEBI:37575"/>
        <dbReference type="ChEBI" id="CHEBI:57841"/>
        <dbReference type="ChEBI" id="CHEBI:58296"/>
        <dbReference type="EC" id="2.5.1.3"/>
    </reaction>
</comment>
<evidence type="ECO:0000256" key="5">
    <source>
        <dbReference type="ARBA" id="ARBA00022977"/>
    </source>
</evidence>
<comment type="catalytic activity">
    <reaction evidence="8 9 10">
        <text>2-[(2R,5Z)-2-carboxy-4-methylthiazol-5(2H)-ylidene]ethyl phosphate + 4-amino-2-methyl-5-(diphosphooxymethyl)pyrimidine + 2 H(+) = thiamine phosphate + CO2 + diphosphate</text>
        <dbReference type="Rhea" id="RHEA:47844"/>
        <dbReference type="ChEBI" id="CHEBI:15378"/>
        <dbReference type="ChEBI" id="CHEBI:16526"/>
        <dbReference type="ChEBI" id="CHEBI:33019"/>
        <dbReference type="ChEBI" id="CHEBI:37575"/>
        <dbReference type="ChEBI" id="CHEBI:57841"/>
        <dbReference type="ChEBI" id="CHEBI:62899"/>
        <dbReference type="EC" id="2.5.1.3"/>
    </reaction>
</comment>
<dbReference type="AlphaFoldDB" id="A0A0C2W7T0"/>
<evidence type="ECO:0000256" key="8">
    <source>
        <dbReference type="ARBA" id="ARBA00047883"/>
    </source>
</evidence>